<feature type="region of interest" description="Disordered" evidence="1">
    <location>
        <begin position="241"/>
        <end position="264"/>
    </location>
</feature>
<protein>
    <submittedName>
        <fullName evidence="3">Uncharacterized protein</fullName>
    </submittedName>
</protein>
<name>A0AA38RD31_9PEZI</name>
<dbReference type="Proteomes" id="UP001174694">
    <property type="component" value="Unassembled WGS sequence"/>
</dbReference>
<feature type="signal peptide" evidence="2">
    <location>
        <begin position="1"/>
        <end position="18"/>
    </location>
</feature>
<accession>A0AA38RD31</accession>
<evidence type="ECO:0000313" key="4">
    <source>
        <dbReference type="Proteomes" id="UP001174694"/>
    </source>
</evidence>
<evidence type="ECO:0000256" key="2">
    <source>
        <dbReference type="SAM" id="SignalP"/>
    </source>
</evidence>
<keyword evidence="2" id="KW-0732">Signal</keyword>
<gene>
    <name evidence="3" type="ORF">NKR23_g6861</name>
</gene>
<organism evidence="3 4">
    <name type="scientific">Pleurostoma richardsiae</name>
    <dbReference type="NCBI Taxonomy" id="41990"/>
    <lineage>
        <taxon>Eukaryota</taxon>
        <taxon>Fungi</taxon>
        <taxon>Dikarya</taxon>
        <taxon>Ascomycota</taxon>
        <taxon>Pezizomycotina</taxon>
        <taxon>Sordariomycetes</taxon>
        <taxon>Sordariomycetidae</taxon>
        <taxon>Calosphaeriales</taxon>
        <taxon>Pleurostomataceae</taxon>
        <taxon>Pleurostoma</taxon>
    </lineage>
</organism>
<evidence type="ECO:0000256" key="1">
    <source>
        <dbReference type="SAM" id="MobiDB-lite"/>
    </source>
</evidence>
<proteinExistence type="predicted"/>
<sequence length="354" mass="37196">MITSSLWPLLVLAVPALGSPRPAPTPPPLGDGTSAEPTSACTTWITSLVQGFHGPFTPKIVKTMYTTTDIVYERVPCGGCILLSTAKLAPAWGGIGPVQIFTGTTTMAEPTKLTSTICSAEATPHHGQIPGNALEVEKYGAPPANCTTTLTHTRKPWWLTAKMNGASTVYTTTSTSYESVDCSGCALTFMTTGVPSTWGGRGPVVHNTVTVTATTAHVVTRTVCASSTDTESLITRLVSSTPSASLPRRRDGGDGSWAIPPDGTPYVPDYPDHREKRCTSTLSLPGEYEDGVTTVFVATTWVLKRVDCGSCLHLKTVTDEDHGGGVDPQYAGGEVTIGMKTRTIYACATPTEGG</sequence>
<reference evidence="3" key="1">
    <citation type="submission" date="2022-07" db="EMBL/GenBank/DDBJ databases">
        <title>Fungi with potential for degradation of polypropylene.</title>
        <authorList>
            <person name="Gostincar C."/>
        </authorList>
    </citation>
    <scope>NUCLEOTIDE SEQUENCE</scope>
    <source>
        <strain evidence="3">EXF-13308</strain>
    </source>
</reference>
<evidence type="ECO:0000313" key="3">
    <source>
        <dbReference type="EMBL" id="KAJ9143091.1"/>
    </source>
</evidence>
<feature type="chain" id="PRO_5041200850" evidence="2">
    <location>
        <begin position="19"/>
        <end position="354"/>
    </location>
</feature>
<dbReference type="AlphaFoldDB" id="A0AA38RD31"/>
<comment type="caution">
    <text evidence="3">The sequence shown here is derived from an EMBL/GenBank/DDBJ whole genome shotgun (WGS) entry which is preliminary data.</text>
</comment>
<dbReference type="EMBL" id="JANBVO010000020">
    <property type="protein sequence ID" value="KAJ9143091.1"/>
    <property type="molecule type" value="Genomic_DNA"/>
</dbReference>
<keyword evidence="4" id="KW-1185">Reference proteome</keyword>